<dbReference type="AlphaFoldDB" id="A0A5C6FKM0"/>
<evidence type="ECO:0000259" key="7">
    <source>
        <dbReference type="PROSITE" id="PS51007"/>
    </source>
</evidence>
<dbReference type="OrthoDB" id="9772811at2"/>
<dbReference type="InterPro" id="IPR015943">
    <property type="entry name" value="WD40/YVTN_repeat-like_dom_sf"/>
</dbReference>
<dbReference type="InterPro" id="IPR011044">
    <property type="entry name" value="Quino_amine_DH_bsu"/>
</dbReference>
<evidence type="ECO:0000256" key="4">
    <source>
        <dbReference type="ARBA" id="ARBA00023004"/>
    </source>
</evidence>
<name>A0A5C6FKM0_9BACT</name>
<dbReference type="InterPro" id="IPR036909">
    <property type="entry name" value="Cyt_c-like_dom_sf"/>
</dbReference>
<dbReference type="Gene3D" id="2.130.10.10">
    <property type="entry name" value="YVTN repeat-like/Quinoprotein amine dehydrogenase"/>
    <property type="match status" value="1"/>
</dbReference>
<dbReference type="PROSITE" id="PS51007">
    <property type="entry name" value="CYTC"/>
    <property type="match status" value="2"/>
</dbReference>
<keyword evidence="2 5" id="KW-0479">Metal-binding</keyword>
<evidence type="ECO:0000256" key="1">
    <source>
        <dbReference type="ARBA" id="ARBA00022617"/>
    </source>
</evidence>
<reference evidence="8 9" key="1">
    <citation type="submission" date="2019-02" db="EMBL/GenBank/DDBJ databases">
        <title>Deep-cultivation of Planctomycetes and their phenomic and genomic characterization uncovers novel biology.</title>
        <authorList>
            <person name="Wiegand S."/>
            <person name="Jogler M."/>
            <person name="Boedeker C."/>
            <person name="Pinto D."/>
            <person name="Vollmers J."/>
            <person name="Rivas-Marin E."/>
            <person name="Kohn T."/>
            <person name="Peeters S.H."/>
            <person name="Heuer A."/>
            <person name="Rast P."/>
            <person name="Oberbeckmann S."/>
            <person name="Bunk B."/>
            <person name="Jeske O."/>
            <person name="Meyerdierks A."/>
            <person name="Storesund J.E."/>
            <person name="Kallscheuer N."/>
            <person name="Luecker S."/>
            <person name="Lage O.M."/>
            <person name="Pohl T."/>
            <person name="Merkel B.J."/>
            <person name="Hornburger P."/>
            <person name="Mueller R.-W."/>
            <person name="Bruemmer F."/>
            <person name="Labrenz M."/>
            <person name="Spormann A.M."/>
            <person name="Op Den Camp H."/>
            <person name="Overmann J."/>
            <person name="Amann R."/>
            <person name="Jetten M.S.M."/>
            <person name="Mascher T."/>
            <person name="Medema M.H."/>
            <person name="Devos D.P."/>
            <person name="Kaster A.-K."/>
            <person name="Ovreas L."/>
            <person name="Rohde M."/>
            <person name="Galperin M.Y."/>
            <person name="Jogler C."/>
        </authorList>
    </citation>
    <scope>NUCLEOTIDE SEQUENCE [LARGE SCALE GENOMIC DNA]</scope>
    <source>
        <strain evidence="8 9">Poly51</strain>
    </source>
</reference>
<dbReference type="GO" id="GO:0020037">
    <property type="term" value="F:heme binding"/>
    <property type="evidence" value="ECO:0007669"/>
    <property type="project" value="InterPro"/>
</dbReference>
<dbReference type="EMBL" id="SJPW01000001">
    <property type="protein sequence ID" value="TWU60557.1"/>
    <property type="molecule type" value="Genomic_DNA"/>
</dbReference>
<dbReference type="GO" id="GO:0009055">
    <property type="term" value="F:electron transfer activity"/>
    <property type="evidence" value="ECO:0007669"/>
    <property type="project" value="InterPro"/>
</dbReference>
<keyword evidence="3 6" id="KW-0732">Signal</keyword>
<feature type="domain" description="Cytochrome c" evidence="7">
    <location>
        <begin position="512"/>
        <end position="614"/>
    </location>
</feature>
<gene>
    <name evidence="8" type="ORF">Poly51_08340</name>
</gene>
<dbReference type="Pfam" id="PF21783">
    <property type="entry name" value="YNCE"/>
    <property type="match status" value="1"/>
</dbReference>
<evidence type="ECO:0000313" key="8">
    <source>
        <dbReference type="EMBL" id="TWU60557.1"/>
    </source>
</evidence>
<dbReference type="InterPro" id="IPR051200">
    <property type="entry name" value="Host-pathogen_enzymatic-act"/>
</dbReference>
<feature type="chain" id="PRO_5022847173" evidence="6">
    <location>
        <begin position="33"/>
        <end position="614"/>
    </location>
</feature>
<dbReference type="Proteomes" id="UP000318288">
    <property type="component" value="Unassembled WGS sequence"/>
</dbReference>
<evidence type="ECO:0000256" key="5">
    <source>
        <dbReference type="PROSITE-ProRule" id="PRU00433"/>
    </source>
</evidence>
<dbReference type="PANTHER" id="PTHR47197:SF3">
    <property type="entry name" value="DIHYDRO-HEME D1 DEHYDROGENASE"/>
    <property type="match status" value="1"/>
</dbReference>
<feature type="signal peptide" evidence="6">
    <location>
        <begin position="1"/>
        <end position="32"/>
    </location>
</feature>
<keyword evidence="1 5" id="KW-0349">Heme</keyword>
<dbReference type="SUPFAM" id="SSF46626">
    <property type="entry name" value="Cytochrome c"/>
    <property type="match status" value="2"/>
</dbReference>
<sequence precursor="true">MRFRHLAKTGRILALVAFALGLSNHLANGLIAAETATSKLVGVDRSPIDLVISADQQWIVTANETSGSLSLIRVTDRQVIDEIIVGDHPANVLGTPDGKHVVVSTAWDGNLHQLRIDADRGKLVLVNSVHVGMQPCGIAILPDSTKAYVGCVANAEIVEVDLNAAKVIRRFSTGNWPRYLTLTPDGKRLAVGLAGNSEIAVIEIDSGKTLYTEPLSGGINLGQMITSSDGTYAYFPWMVYRTNPITVRNIKLGWVLASRMGRVRLDGAAYREAVSLDVPELAVADTHDVAITSDGKRLIASSSGTHELLSYRLPDMPFIAEGGPGDLIDPQLQYNADRFERIEVGGRPMGIAIADDDQTIFVANYLRNSVQVVSRDEAAVIAEIDLGGAKTLTLARKGMEIFHDAVRSLDQWYSCQTCHAGGGTNAKIMDTFNDATEMTFKTVLPLQNVTRTGPWTWHGWQTDLDDAMHRSIVSSMQGVRPAPADKSALIAYLETLDFPPNPFRGDGGSLSEAAARGKVVFESNKAACIDCHHGSTFTDGEIHDVGTGSKSDHYQGYNTPSLNGSYTKVRWLHHGRAKSLLEVVTDYHSPDKVNGSEPLTDGEAADLVAYLKSL</sequence>
<dbReference type="Gene3D" id="1.10.760.10">
    <property type="entry name" value="Cytochrome c-like domain"/>
    <property type="match status" value="2"/>
</dbReference>
<evidence type="ECO:0000256" key="2">
    <source>
        <dbReference type="ARBA" id="ARBA00022723"/>
    </source>
</evidence>
<evidence type="ECO:0000313" key="9">
    <source>
        <dbReference type="Proteomes" id="UP000318288"/>
    </source>
</evidence>
<proteinExistence type="predicted"/>
<accession>A0A5C6FKM0</accession>
<evidence type="ECO:0000256" key="3">
    <source>
        <dbReference type="ARBA" id="ARBA00022729"/>
    </source>
</evidence>
<keyword evidence="9" id="KW-1185">Reference proteome</keyword>
<dbReference type="GO" id="GO:0046872">
    <property type="term" value="F:metal ion binding"/>
    <property type="evidence" value="ECO:0007669"/>
    <property type="project" value="UniProtKB-KW"/>
</dbReference>
<dbReference type="InterPro" id="IPR048433">
    <property type="entry name" value="YNCE-like_beta-prop"/>
</dbReference>
<protein>
    <submittedName>
        <fullName evidence="8">Lactonase, 7-bladed beta-propeller</fullName>
    </submittedName>
</protein>
<dbReference type="PANTHER" id="PTHR47197">
    <property type="entry name" value="PROTEIN NIRF"/>
    <property type="match status" value="1"/>
</dbReference>
<evidence type="ECO:0000256" key="6">
    <source>
        <dbReference type="SAM" id="SignalP"/>
    </source>
</evidence>
<dbReference type="SUPFAM" id="SSF50969">
    <property type="entry name" value="YVTN repeat-like/Quinoprotein amine dehydrogenase"/>
    <property type="match status" value="1"/>
</dbReference>
<keyword evidence="4 5" id="KW-0408">Iron</keyword>
<dbReference type="RefSeq" id="WP_146454451.1">
    <property type="nucleotide sequence ID" value="NZ_SJPW01000001.1"/>
</dbReference>
<feature type="domain" description="Cytochrome c" evidence="7">
    <location>
        <begin position="393"/>
        <end position="497"/>
    </location>
</feature>
<dbReference type="InterPro" id="IPR009056">
    <property type="entry name" value="Cyt_c-like_dom"/>
</dbReference>
<organism evidence="8 9">
    <name type="scientific">Rubripirellula tenax</name>
    <dbReference type="NCBI Taxonomy" id="2528015"/>
    <lineage>
        <taxon>Bacteria</taxon>
        <taxon>Pseudomonadati</taxon>
        <taxon>Planctomycetota</taxon>
        <taxon>Planctomycetia</taxon>
        <taxon>Pirellulales</taxon>
        <taxon>Pirellulaceae</taxon>
        <taxon>Rubripirellula</taxon>
    </lineage>
</organism>
<comment type="caution">
    <text evidence="8">The sequence shown here is derived from an EMBL/GenBank/DDBJ whole genome shotgun (WGS) entry which is preliminary data.</text>
</comment>